<keyword evidence="4" id="KW-0378">Hydrolase</keyword>
<evidence type="ECO:0000313" key="5">
    <source>
        <dbReference type="Proteomes" id="UP001266357"/>
    </source>
</evidence>
<keyword evidence="4" id="KW-0326">Glycosidase</keyword>
<feature type="domain" description="Glucosidase YgjK N-terminal" evidence="2">
    <location>
        <begin position="32"/>
        <end position="293"/>
    </location>
</feature>
<dbReference type="Proteomes" id="UP001266357">
    <property type="component" value="Unassembled WGS sequence"/>
</dbReference>
<dbReference type="Gene3D" id="1.50.10.10">
    <property type="match status" value="1"/>
</dbReference>
<dbReference type="InterPro" id="IPR012341">
    <property type="entry name" value="6hp_glycosidase-like_sf"/>
</dbReference>
<proteinExistence type="predicted"/>
<dbReference type="EMBL" id="JAVRIF010000006">
    <property type="protein sequence ID" value="MDT0604358.1"/>
    <property type="molecule type" value="Genomic_DNA"/>
</dbReference>
<keyword evidence="5" id="KW-1185">Reference proteome</keyword>
<dbReference type="GO" id="GO:0004558">
    <property type="term" value="F:alpha-1,4-glucosidase activity"/>
    <property type="evidence" value="ECO:0007669"/>
    <property type="project" value="UniProtKB-EC"/>
</dbReference>
<dbReference type="NCBIfam" id="NF007525">
    <property type="entry name" value="PRK10137.1"/>
    <property type="match status" value="1"/>
</dbReference>
<comment type="caution">
    <text evidence="4">The sequence shown here is derived from an EMBL/GenBank/DDBJ whole genome shotgun (WGS) entry which is preliminary data.</text>
</comment>
<dbReference type="InterPro" id="IPR001661">
    <property type="entry name" value="Glyco_hydro_37"/>
</dbReference>
<dbReference type="Pfam" id="PF21152">
    <property type="entry name" value="YgjK_N"/>
    <property type="match status" value="1"/>
</dbReference>
<sequence>MLNRWFIGGLSLFLMSTVHAFDEDYQFKNLINRSGTPVAHQDFDQYGNQQYNPLFDAGSWHGFLLPTHHSELGGFTGPMVIAEEYGVFIAQQLEKLTLINQENGQVIDWQTFSHEKYSLPGKLVQKYRREDIHVTFTLQFVSNRTALVSTSIDNLSSTTRQLSLLWTGELLSQWTPEISVTEQFSSWQRKLSKTAQGVTVKFERLRSTWNMMFSGTSQYVIKRSIDSETTLDQQQLSYASQSSLTLLPNENQTIYSTQSYYHNEQEAKSGEDLTAKVLVNPEQFLSDASIRWQQYLTSIKLIENKKQQDIAAKSIETLIGNWRSPAGELKHDGVTPSVTARWFNGVWAWDSWKHAVAMAHFAPEVAKENIRAMFDYQVKSNDPVRPQDHGMVIDAVFYNKDSARSGDGGNWNERNTKPALAAWAVWEIYKTTQDLSFVKEMFEPLLDYHDWWYRNRDHNNNGLIEYGATKHRFHNDAQGNISFSLKVTGKSHDKYKQHCQPANEGWLSCQGLALYEQVLANGDYKELDIGAQHGAGWESGMDNAARFGFINQTQLTAYSQKHYQGNLAKAKKDWQVRFFENRDRQGQLLGFSIDQESVELNAYLVKEKKILAEMASLLNKESLKNDLLKDINSLTRLINHCFFDQKTGFYYDLQISAKTLKPLECQGELLTHRGMGPEGWSPLWAEVASAEKANKVVATMLSEKQFNTLIPMPTAALTNPAYDKDIYWRGRVWLDQFYFGIEALNNYGFTKQANTMVNKLFNNAQGLVLNEPIRENYNPETGEMQGATNFSWSAAHLYMLSLEK</sequence>
<evidence type="ECO:0000259" key="2">
    <source>
        <dbReference type="Pfam" id="PF21152"/>
    </source>
</evidence>
<organism evidence="4 5">
    <name type="scientific">Thalassotalea castellviae</name>
    <dbReference type="NCBI Taxonomy" id="3075612"/>
    <lineage>
        <taxon>Bacteria</taxon>
        <taxon>Pseudomonadati</taxon>
        <taxon>Pseudomonadota</taxon>
        <taxon>Gammaproteobacteria</taxon>
        <taxon>Alteromonadales</taxon>
        <taxon>Colwelliaceae</taxon>
        <taxon>Thalassotalea</taxon>
    </lineage>
</organism>
<reference evidence="4 5" key="1">
    <citation type="submission" date="2023-09" db="EMBL/GenBank/DDBJ databases">
        <authorList>
            <person name="Rey-Velasco X."/>
        </authorList>
    </citation>
    <scope>NUCLEOTIDE SEQUENCE [LARGE SCALE GENOMIC DNA]</scope>
    <source>
        <strain evidence="4 5">W431</strain>
    </source>
</reference>
<evidence type="ECO:0000313" key="4">
    <source>
        <dbReference type="EMBL" id="MDT0604358.1"/>
    </source>
</evidence>
<keyword evidence="1" id="KW-0732">Signal</keyword>
<dbReference type="Gene3D" id="3.30.1390.40">
    <property type="entry name" value="Ribosomal protein L30p/L7e"/>
    <property type="match status" value="1"/>
</dbReference>
<evidence type="ECO:0000256" key="1">
    <source>
        <dbReference type="SAM" id="SignalP"/>
    </source>
</evidence>
<feature type="chain" id="PRO_5047022510" evidence="1">
    <location>
        <begin position="21"/>
        <end position="804"/>
    </location>
</feature>
<accession>A0ABU3A2F3</accession>
<dbReference type="Pfam" id="PF22422">
    <property type="entry name" value="MGH1-like_GH"/>
    <property type="match status" value="1"/>
</dbReference>
<protein>
    <submittedName>
        <fullName evidence="4">Alpha-glucosidase</fullName>
        <ecNumber evidence="4">3.2.1.20</ecNumber>
    </submittedName>
</protein>
<dbReference type="SUPFAM" id="SSF48208">
    <property type="entry name" value="Six-hairpin glycosidases"/>
    <property type="match status" value="1"/>
</dbReference>
<dbReference type="InterPro" id="IPR008928">
    <property type="entry name" value="6-hairpin_glycosidase_sf"/>
</dbReference>
<dbReference type="InterPro" id="IPR048450">
    <property type="entry name" value="YgjK_N"/>
</dbReference>
<name>A0ABU3A2F3_9GAMM</name>
<dbReference type="PANTHER" id="PTHR23403:SF1">
    <property type="entry name" value="TREHALASE"/>
    <property type="match status" value="1"/>
</dbReference>
<dbReference type="RefSeq" id="WP_311582285.1">
    <property type="nucleotide sequence ID" value="NZ_JAVRIF010000006.1"/>
</dbReference>
<evidence type="ECO:0000259" key="3">
    <source>
        <dbReference type="Pfam" id="PF22422"/>
    </source>
</evidence>
<dbReference type="PANTHER" id="PTHR23403">
    <property type="entry name" value="TREHALASE"/>
    <property type="match status" value="1"/>
</dbReference>
<dbReference type="EC" id="3.2.1.20" evidence="4"/>
<dbReference type="Gene3D" id="2.70.98.50">
    <property type="entry name" value="putative glycoside hydrolase family protein from bacillus halodurans"/>
    <property type="match status" value="1"/>
</dbReference>
<dbReference type="InterPro" id="IPR054491">
    <property type="entry name" value="MGH1-like_GH"/>
</dbReference>
<feature type="signal peptide" evidence="1">
    <location>
        <begin position="1"/>
        <end position="20"/>
    </location>
</feature>
<gene>
    <name evidence="4" type="primary">ygjK</name>
    <name evidence="4" type="ORF">RM573_12190</name>
</gene>
<feature type="domain" description="Mannosylglycerate hydrolase MGH1-like glycoside hydrolase" evidence="3">
    <location>
        <begin position="346"/>
        <end position="793"/>
    </location>
</feature>